<evidence type="ECO:0000313" key="2">
    <source>
        <dbReference type="EMBL" id="RVU07538.1"/>
    </source>
</evidence>
<sequence length="130" mass="14509">MLLCALPRTALAQDHIDQMIENQRAMFHVEPENKRCPRDPLNDAIVVCRRDHSDHYRIPSTQEEHPESPEARRTGQLAPPDIYGLAPCTGVCIKGGYAPPPVYYFDITALPEPEPGSDAWKIAHGEMPAP</sequence>
<protein>
    <submittedName>
        <fullName evidence="2">Uncharacterized protein</fullName>
    </submittedName>
</protein>
<feature type="region of interest" description="Disordered" evidence="1">
    <location>
        <begin position="53"/>
        <end position="79"/>
    </location>
</feature>
<dbReference type="AlphaFoldDB" id="A0A3S2UUS0"/>
<reference evidence="2 3" key="1">
    <citation type="submission" date="2019-01" db="EMBL/GenBank/DDBJ databases">
        <authorList>
            <person name="Chen W.-M."/>
        </authorList>
    </citation>
    <scope>NUCLEOTIDE SEQUENCE [LARGE SCALE GENOMIC DNA]</scope>
    <source>
        <strain evidence="2 3">FSY-9</strain>
    </source>
</reference>
<evidence type="ECO:0000313" key="3">
    <source>
        <dbReference type="Proteomes" id="UP000282837"/>
    </source>
</evidence>
<evidence type="ECO:0000256" key="1">
    <source>
        <dbReference type="SAM" id="MobiDB-lite"/>
    </source>
</evidence>
<proteinExistence type="predicted"/>
<comment type="caution">
    <text evidence="2">The sequence shown here is derived from an EMBL/GenBank/DDBJ whole genome shotgun (WGS) entry which is preliminary data.</text>
</comment>
<organism evidence="2 3">
    <name type="scientific">Novosphingobium umbonatum</name>
    <dbReference type="NCBI Taxonomy" id="1908524"/>
    <lineage>
        <taxon>Bacteria</taxon>
        <taxon>Pseudomonadati</taxon>
        <taxon>Pseudomonadota</taxon>
        <taxon>Alphaproteobacteria</taxon>
        <taxon>Sphingomonadales</taxon>
        <taxon>Sphingomonadaceae</taxon>
        <taxon>Novosphingobium</taxon>
    </lineage>
</organism>
<name>A0A3S2UUS0_9SPHN</name>
<dbReference type="EMBL" id="SACO01000001">
    <property type="protein sequence ID" value="RVU07538.1"/>
    <property type="molecule type" value="Genomic_DNA"/>
</dbReference>
<accession>A0A3S2UUS0</accession>
<dbReference type="RefSeq" id="WP_127705007.1">
    <property type="nucleotide sequence ID" value="NZ_SACO01000001.1"/>
</dbReference>
<dbReference type="Proteomes" id="UP000282837">
    <property type="component" value="Unassembled WGS sequence"/>
</dbReference>
<gene>
    <name evidence="2" type="ORF">EOE18_00110</name>
</gene>
<feature type="compositionally biased region" description="Basic and acidic residues" evidence="1">
    <location>
        <begin position="53"/>
        <end position="73"/>
    </location>
</feature>
<dbReference type="OrthoDB" id="7391745at2"/>
<keyword evidence="3" id="KW-1185">Reference proteome</keyword>